<dbReference type="AlphaFoldDB" id="A0A9D1NJD6"/>
<protein>
    <submittedName>
        <fullName evidence="1">Uncharacterized protein</fullName>
    </submittedName>
</protein>
<evidence type="ECO:0000313" key="2">
    <source>
        <dbReference type="Proteomes" id="UP000886812"/>
    </source>
</evidence>
<comment type="caution">
    <text evidence="1">The sequence shown here is derived from an EMBL/GenBank/DDBJ whole genome shotgun (WGS) entry which is preliminary data.</text>
</comment>
<dbReference type="EMBL" id="DVOG01000099">
    <property type="protein sequence ID" value="HIV04277.1"/>
    <property type="molecule type" value="Genomic_DNA"/>
</dbReference>
<sequence length="81" mass="9271">MKDDKSENITRVVRVSRIFGLTPVSVVVHTEDGRREKIRVPDWEHINADTGGLTESGWKFIEAEIAKIFGNFEWATPRCAR</sequence>
<accession>A0A9D1NJD6</accession>
<reference evidence="1" key="1">
    <citation type="submission" date="2020-10" db="EMBL/GenBank/DDBJ databases">
        <authorList>
            <person name="Gilroy R."/>
        </authorList>
    </citation>
    <scope>NUCLEOTIDE SEQUENCE</scope>
    <source>
        <strain evidence="1">10669</strain>
    </source>
</reference>
<proteinExistence type="predicted"/>
<gene>
    <name evidence="1" type="ORF">IAC75_03895</name>
</gene>
<evidence type="ECO:0000313" key="1">
    <source>
        <dbReference type="EMBL" id="HIV04277.1"/>
    </source>
</evidence>
<reference evidence="1" key="2">
    <citation type="journal article" date="2021" name="PeerJ">
        <title>Extensive microbial diversity within the chicken gut microbiome revealed by metagenomics and culture.</title>
        <authorList>
            <person name="Gilroy R."/>
            <person name="Ravi A."/>
            <person name="Getino M."/>
            <person name="Pursley I."/>
            <person name="Horton D.L."/>
            <person name="Alikhan N.F."/>
            <person name="Baker D."/>
            <person name="Gharbi K."/>
            <person name="Hall N."/>
            <person name="Watson M."/>
            <person name="Adriaenssens E.M."/>
            <person name="Foster-Nyarko E."/>
            <person name="Jarju S."/>
            <person name="Secka A."/>
            <person name="Antonio M."/>
            <person name="Oren A."/>
            <person name="Chaudhuri R.R."/>
            <person name="La Ragione R."/>
            <person name="Hildebrand F."/>
            <person name="Pallen M.J."/>
        </authorList>
    </citation>
    <scope>NUCLEOTIDE SEQUENCE</scope>
    <source>
        <strain evidence="1">10669</strain>
    </source>
</reference>
<organism evidence="1 2">
    <name type="scientific">Candidatus Spyradosoma merdigallinarum</name>
    <dbReference type="NCBI Taxonomy" id="2840950"/>
    <lineage>
        <taxon>Bacteria</taxon>
        <taxon>Pseudomonadati</taxon>
        <taxon>Verrucomicrobiota</taxon>
        <taxon>Opitutia</taxon>
        <taxon>Opitutia incertae sedis</taxon>
        <taxon>Candidatus Spyradosoma</taxon>
    </lineage>
</organism>
<name>A0A9D1NJD6_9BACT</name>
<dbReference type="Proteomes" id="UP000886812">
    <property type="component" value="Unassembled WGS sequence"/>
</dbReference>